<keyword evidence="3" id="KW-0808">Transferase</keyword>
<dbReference type="GO" id="GO:0006260">
    <property type="term" value="P:DNA replication"/>
    <property type="evidence" value="ECO:0007669"/>
    <property type="project" value="UniProtKB-KW"/>
</dbReference>
<dbReference type="InterPro" id="IPR029460">
    <property type="entry name" value="DNAPol_HHH"/>
</dbReference>
<feature type="compositionally biased region" description="Low complexity" evidence="8">
    <location>
        <begin position="981"/>
        <end position="996"/>
    </location>
</feature>
<dbReference type="InterPro" id="IPR003141">
    <property type="entry name" value="Pol/His_phosphatase_N"/>
</dbReference>
<dbReference type="STRING" id="1548207.AXK11_02530"/>
<proteinExistence type="predicted"/>
<keyword evidence="5" id="KW-0235">DNA replication</keyword>
<dbReference type="AlphaFoldDB" id="A0A139SS73"/>
<dbReference type="EC" id="2.7.7.7" evidence="1"/>
<dbReference type="InterPro" id="IPR016195">
    <property type="entry name" value="Pol/histidinol_Pase-like"/>
</dbReference>
<feature type="region of interest" description="Disordered" evidence="8">
    <location>
        <begin position="969"/>
        <end position="1005"/>
    </location>
</feature>
<dbReference type="Pfam" id="PF17657">
    <property type="entry name" value="DNA_pol3_finger"/>
    <property type="match status" value="1"/>
</dbReference>
<dbReference type="SUPFAM" id="SSF160975">
    <property type="entry name" value="AF1531-like"/>
    <property type="match status" value="1"/>
</dbReference>
<dbReference type="Pfam" id="PF14579">
    <property type="entry name" value="HHH_6"/>
    <property type="match status" value="1"/>
</dbReference>
<dbReference type="Gene3D" id="1.10.150.870">
    <property type="match status" value="1"/>
</dbReference>
<dbReference type="PANTHER" id="PTHR32294:SF0">
    <property type="entry name" value="DNA POLYMERASE III SUBUNIT ALPHA"/>
    <property type="match status" value="1"/>
</dbReference>
<dbReference type="InterPro" id="IPR040982">
    <property type="entry name" value="DNA_pol3_finger"/>
</dbReference>
<reference evidence="11" key="1">
    <citation type="submission" date="2016-02" db="EMBL/GenBank/DDBJ databases">
        <authorList>
            <person name="Sanders J.G."/>
            <person name="Lin J.Y."/>
            <person name="Wertz J.T."/>
            <person name="Russell J.A."/>
            <person name="Moreau C.S."/>
            <person name="Powell S."/>
        </authorList>
    </citation>
    <scope>NUCLEOTIDE SEQUENCE [LARGE SCALE GENOMIC DNA]</scope>
    <source>
        <strain evidence="11">CAG34</strain>
    </source>
</reference>
<protein>
    <recommendedName>
        <fullName evidence="2">DNA polymerase III subunit alpha</fullName>
        <ecNumber evidence="1">2.7.7.7</ecNumber>
    </recommendedName>
</protein>
<evidence type="ECO:0000256" key="3">
    <source>
        <dbReference type="ARBA" id="ARBA00022679"/>
    </source>
</evidence>
<dbReference type="GO" id="GO:0003887">
    <property type="term" value="F:DNA-directed DNA polymerase activity"/>
    <property type="evidence" value="ECO:0007669"/>
    <property type="project" value="UniProtKB-KW"/>
</dbReference>
<dbReference type="NCBIfam" id="NF004226">
    <property type="entry name" value="PRK05673.1"/>
    <property type="match status" value="1"/>
</dbReference>
<gene>
    <name evidence="10" type="ORF">AXK11_02530</name>
</gene>
<dbReference type="OrthoDB" id="9803237at2"/>
<name>A0A139SS73_9BACT</name>
<dbReference type="Proteomes" id="UP000070058">
    <property type="component" value="Unassembled WGS sequence"/>
</dbReference>
<dbReference type="CDD" id="cd04485">
    <property type="entry name" value="DnaE_OBF"/>
    <property type="match status" value="1"/>
</dbReference>
<keyword evidence="4" id="KW-0548">Nucleotidyltransferase</keyword>
<dbReference type="Pfam" id="PF02811">
    <property type="entry name" value="PHP"/>
    <property type="match status" value="1"/>
</dbReference>
<dbReference type="CDD" id="cd12113">
    <property type="entry name" value="PHP_PolIIIA_DnaE3"/>
    <property type="match status" value="1"/>
</dbReference>
<dbReference type="GO" id="GO:0008408">
    <property type="term" value="F:3'-5' exonuclease activity"/>
    <property type="evidence" value="ECO:0007669"/>
    <property type="project" value="InterPro"/>
</dbReference>
<evidence type="ECO:0000256" key="1">
    <source>
        <dbReference type="ARBA" id="ARBA00012417"/>
    </source>
</evidence>
<accession>A0A139SS73</accession>
<comment type="caution">
    <text evidence="10">The sequence shown here is derived from an EMBL/GenBank/DDBJ whole genome shotgun (WGS) entry which is preliminary data.</text>
</comment>
<keyword evidence="6" id="KW-0239">DNA-directed DNA polymerase</keyword>
<evidence type="ECO:0000256" key="7">
    <source>
        <dbReference type="ARBA" id="ARBA00049244"/>
    </source>
</evidence>
<dbReference type="Gene3D" id="3.20.20.140">
    <property type="entry name" value="Metal-dependent hydrolases"/>
    <property type="match status" value="1"/>
</dbReference>
<evidence type="ECO:0000256" key="5">
    <source>
        <dbReference type="ARBA" id="ARBA00022705"/>
    </source>
</evidence>
<sequence length="1256" mass="139294">MSATDQNFVHLHVHTDYSVLNGACRIDRLMKRTTELGMSALAITDRGNLFGAIAFYEAARAKGIKPLIGCDMNLVETSRLEKAGHADDAKTEGKTTFQQGLLARDLEGYHNLLKLVSDAHLRGFYYKPRTDMEILAAHARGLIGFTGGLAALIPQHLLHDREEEARRACARFVDIFGRENYFVELQDHGIPEQKKIIPGLLRLAEEFDLRVVCTNDVHYINASDASPHDTLLCIQTAAKLSDPGRFKFSTTQFYLKSRDEMARVFSEVPEALSNTQLVADMCNLEIPYPKGSERYPKYPLPPEIRSEKTPAQYLHQLCVEGLRARYQVDYEQVCTEPAAAGRLDLIHNRPEGQKPQPPDYAGLTREQELVVRLGYEQAIIEVTGFVDYFLVVWDFIYWAKQRDIPVGPGRGSGAGCLVAYLLGITNIDPIRFGLLFERFLNPERVSPPDFDIDFCMRRRSEVIDYVRDKYGRDCVANIITYGTLGAKMVVRDISRVHDLPFAEADRLAKMIPDEINIELRDALNRSAELKNEYERNPLAKKIIDQGFVLEGLVRNTGKHAAGIIITDQPLDNFVPLTLQEGDVTVQFSMKAVDKLGLLKMDFLGLKTLTVIADAVAHVRRTSQPDFDIDSIPLDDARTYELLNAGKTVGVFQLESGGMQNAARQVGISNIDDINAISALYRPGPMQFIPDYARGKKQPDTISYPHPLLEDILRETYGIIVYQEQVMQCAQLIAGYSLGEADMLRRAMGKKDAAAMAKERERFVRGAHEKHGIREAKADEIFELLNKFAQYGFNKSHSAAYALVAYQTAYLKANYPVEFMAAVLTAELGNADKVAHFIAECEAMGLTVLGPHINESRESFTPVGAKIRFGLAGIKGVGEAASQRIIEEREQHGPYKDFDDFIARIDSRAANKRVLEHLIKTGAFDYTGAPRQVLFEGIDAALAQAAALARDRAAGQNSFFDILAAEPPPASAARKTGGGDGSPTASAAGQTTSAGDAQNQPAAEGDFSTAQKLQFEKELLGFYVSGHPMNLYNGLAEAIDTYPVEQLLQLSERRDFRLCGIAGNIVRRLSRKDNRPWAAFTLATRHASLALNMFSEAYDRYGSHLSSETPILVQGNVMIGDEGPRLNIRECYPLDTALPAHIRAITWLLHPEHPQLPDFLQQLRATLDGQSGDTRLHLGFLFPADQASAASATATEMATATPNAPRVAALADISTALSWRLDPQAFQRLRAHPATAGVQIETKPLELKNDRRWSTRS</sequence>
<dbReference type="NCBIfam" id="NF005298">
    <property type="entry name" value="PRK06826.1"/>
    <property type="match status" value="1"/>
</dbReference>
<evidence type="ECO:0000256" key="2">
    <source>
        <dbReference type="ARBA" id="ARBA00019114"/>
    </source>
</evidence>
<dbReference type="Gene3D" id="1.10.10.1600">
    <property type="entry name" value="Bacterial DNA polymerase III alpha subunit, thumb domain"/>
    <property type="match status" value="1"/>
</dbReference>
<evidence type="ECO:0000256" key="6">
    <source>
        <dbReference type="ARBA" id="ARBA00022932"/>
    </source>
</evidence>
<feature type="domain" description="Polymerase/histidinol phosphatase N-terminal" evidence="9">
    <location>
        <begin position="9"/>
        <end position="76"/>
    </location>
</feature>
<evidence type="ECO:0000259" key="9">
    <source>
        <dbReference type="SMART" id="SM00481"/>
    </source>
</evidence>
<evidence type="ECO:0000256" key="4">
    <source>
        <dbReference type="ARBA" id="ARBA00022695"/>
    </source>
</evidence>
<dbReference type="RefSeq" id="WP_068628990.1">
    <property type="nucleotide sequence ID" value="NZ_LSZQ01000017.1"/>
</dbReference>
<dbReference type="NCBIfam" id="TIGR00594">
    <property type="entry name" value="polc"/>
    <property type="match status" value="1"/>
</dbReference>
<dbReference type="InterPro" id="IPR004805">
    <property type="entry name" value="DnaE2/DnaE/PolC"/>
</dbReference>
<dbReference type="InterPro" id="IPR004013">
    <property type="entry name" value="PHP_dom"/>
</dbReference>
<dbReference type="InterPro" id="IPR041931">
    <property type="entry name" value="DNA_pol3_alpha_thumb_dom"/>
</dbReference>
<comment type="catalytic activity">
    <reaction evidence="7">
        <text>DNA(n) + a 2'-deoxyribonucleoside 5'-triphosphate = DNA(n+1) + diphosphate</text>
        <dbReference type="Rhea" id="RHEA:22508"/>
        <dbReference type="Rhea" id="RHEA-COMP:17339"/>
        <dbReference type="Rhea" id="RHEA-COMP:17340"/>
        <dbReference type="ChEBI" id="CHEBI:33019"/>
        <dbReference type="ChEBI" id="CHEBI:61560"/>
        <dbReference type="ChEBI" id="CHEBI:173112"/>
        <dbReference type="EC" id="2.7.7.7"/>
    </reaction>
</comment>
<evidence type="ECO:0000313" key="11">
    <source>
        <dbReference type="Proteomes" id="UP000070058"/>
    </source>
</evidence>
<dbReference type="PANTHER" id="PTHR32294">
    <property type="entry name" value="DNA POLYMERASE III SUBUNIT ALPHA"/>
    <property type="match status" value="1"/>
</dbReference>
<keyword evidence="11" id="KW-1185">Reference proteome</keyword>
<dbReference type="SMART" id="SM00481">
    <property type="entry name" value="POLIIIAc"/>
    <property type="match status" value="1"/>
</dbReference>
<evidence type="ECO:0000256" key="8">
    <source>
        <dbReference type="SAM" id="MobiDB-lite"/>
    </source>
</evidence>
<organism evidence="10 11">
    <name type="scientific">Cephaloticoccus primus</name>
    <dbReference type="NCBI Taxonomy" id="1548207"/>
    <lineage>
        <taxon>Bacteria</taxon>
        <taxon>Pseudomonadati</taxon>
        <taxon>Verrucomicrobiota</taxon>
        <taxon>Opitutia</taxon>
        <taxon>Opitutales</taxon>
        <taxon>Opitutaceae</taxon>
        <taxon>Cephaloticoccus</taxon>
    </lineage>
</organism>
<dbReference type="InterPro" id="IPR011708">
    <property type="entry name" value="DNA_pol3_alpha_NTPase_dom"/>
</dbReference>
<evidence type="ECO:0000313" key="10">
    <source>
        <dbReference type="EMBL" id="KXU37364.1"/>
    </source>
</evidence>
<dbReference type="Pfam" id="PF07733">
    <property type="entry name" value="DNA_pol3_alpha"/>
    <property type="match status" value="1"/>
</dbReference>
<dbReference type="SUPFAM" id="SSF89550">
    <property type="entry name" value="PHP domain-like"/>
    <property type="match status" value="1"/>
</dbReference>
<dbReference type="EMBL" id="LSZQ01000017">
    <property type="protein sequence ID" value="KXU37364.1"/>
    <property type="molecule type" value="Genomic_DNA"/>
</dbReference>